<reference evidence="1 2" key="1">
    <citation type="submission" date="2021-04" db="EMBL/GenBank/DDBJ databases">
        <authorList>
            <person name="De Guttry C."/>
            <person name="Zahm M."/>
            <person name="Klopp C."/>
            <person name="Cabau C."/>
            <person name="Louis A."/>
            <person name="Berthelot C."/>
            <person name="Parey E."/>
            <person name="Roest Crollius H."/>
            <person name="Montfort J."/>
            <person name="Robinson-Rechavi M."/>
            <person name="Bucao C."/>
            <person name="Bouchez O."/>
            <person name="Gislard M."/>
            <person name="Lluch J."/>
            <person name="Milhes M."/>
            <person name="Lampietro C."/>
            <person name="Lopez Roques C."/>
            <person name="Donnadieu C."/>
            <person name="Braasch I."/>
            <person name="Desvignes T."/>
            <person name="Postlethwait J."/>
            <person name="Bobe J."/>
            <person name="Wedekind C."/>
            <person name="Guiguen Y."/>
        </authorList>
    </citation>
    <scope>NUCLEOTIDE SEQUENCE [LARGE SCALE GENOMIC DNA]</scope>
    <source>
        <strain evidence="1">Cs_M1</strain>
        <tissue evidence="1">Blood</tissue>
    </source>
</reference>
<feature type="non-terminal residue" evidence="1">
    <location>
        <position position="1"/>
    </location>
</feature>
<accession>A0AAN8R3P4</accession>
<keyword evidence="2" id="KW-1185">Reference proteome</keyword>
<comment type="caution">
    <text evidence="1">The sequence shown here is derived from an EMBL/GenBank/DDBJ whole genome shotgun (WGS) entry which is preliminary data.</text>
</comment>
<dbReference type="EMBL" id="JAGTTL010000015">
    <property type="protein sequence ID" value="KAK6311632.1"/>
    <property type="molecule type" value="Genomic_DNA"/>
</dbReference>
<name>A0AAN8R3P4_9TELE</name>
<evidence type="ECO:0000313" key="2">
    <source>
        <dbReference type="Proteomes" id="UP001356427"/>
    </source>
</evidence>
<organism evidence="1 2">
    <name type="scientific">Coregonus suidteri</name>
    <dbReference type="NCBI Taxonomy" id="861788"/>
    <lineage>
        <taxon>Eukaryota</taxon>
        <taxon>Metazoa</taxon>
        <taxon>Chordata</taxon>
        <taxon>Craniata</taxon>
        <taxon>Vertebrata</taxon>
        <taxon>Euteleostomi</taxon>
        <taxon>Actinopterygii</taxon>
        <taxon>Neopterygii</taxon>
        <taxon>Teleostei</taxon>
        <taxon>Protacanthopterygii</taxon>
        <taxon>Salmoniformes</taxon>
        <taxon>Salmonidae</taxon>
        <taxon>Coregoninae</taxon>
        <taxon>Coregonus</taxon>
    </lineage>
</organism>
<sequence>WKVAELQRCLSFHETSRKSFFSYKLIGLLYGKMGLSRTLVLFYNHHGTRLKSVKLMCQLLSVASESFGLQTNMAQL</sequence>
<dbReference type="AlphaFoldDB" id="A0AAN8R3P4"/>
<protein>
    <submittedName>
        <fullName evidence="1">Uncharacterized protein</fullName>
    </submittedName>
</protein>
<dbReference type="Proteomes" id="UP001356427">
    <property type="component" value="Unassembled WGS sequence"/>
</dbReference>
<proteinExistence type="predicted"/>
<evidence type="ECO:0000313" key="1">
    <source>
        <dbReference type="EMBL" id="KAK6311632.1"/>
    </source>
</evidence>
<gene>
    <name evidence="1" type="ORF">J4Q44_G00172960</name>
</gene>